<dbReference type="Gene3D" id="3.40.30.10">
    <property type="entry name" value="Glutaredoxin"/>
    <property type="match status" value="1"/>
</dbReference>
<dbReference type="AlphaFoldDB" id="A0A0P8C7R2"/>
<organism evidence="1 2">
    <name type="scientific">Candidatus Methanoperedens nitratireducens</name>
    <dbReference type="NCBI Taxonomy" id="1392998"/>
    <lineage>
        <taxon>Archaea</taxon>
        <taxon>Methanobacteriati</taxon>
        <taxon>Methanobacteriota</taxon>
        <taxon>Stenosarchaea group</taxon>
        <taxon>Methanomicrobia</taxon>
        <taxon>Methanosarcinales</taxon>
        <taxon>ANME-2 cluster</taxon>
        <taxon>Candidatus Methanoperedentaceae</taxon>
        <taxon>Candidatus Methanoperedens</taxon>
    </lineage>
</organism>
<dbReference type="InterPro" id="IPR010712">
    <property type="entry name" value="Arsenical-R_ArsD"/>
</dbReference>
<dbReference type="EMBL" id="LKCM01000200">
    <property type="protein sequence ID" value="KPQ42838.1"/>
    <property type="molecule type" value="Genomic_DNA"/>
</dbReference>
<comment type="caution">
    <text evidence="1">The sequence shown here is derived from an EMBL/GenBank/DDBJ whole genome shotgun (WGS) entry which is preliminary data.</text>
</comment>
<dbReference type="PATRIC" id="fig|1719120.3.peg.2820"/>
<name>A0A0P8C7R2_9EURY</name>
<accession>A0A0P8C7R2</accession>
<reference evidence="1 2" key="1">
    <citation type="submission" date="2015-09" db="EMBL/GenBank/DDBJ databases">
        <title>A metagenomics-based metabolic model of nitrate-dependent anaerobic oxidation of methane by Methanoperedens-like archaea.</title>
        <authorList>
            <person name="Arshad A."/>
            <person name="Speth D.R."/>
            <person name="De Graaf R.M."/>
            <person name="Op Den Camp H.J."/>
            <person name="Jetten M.S."/>
            <person name="Welte C.U."/>
        </authorList>
    </citation>
    <scope>NUCLEOTIDE SEQUENCE [LARGE SCALE GENOMIC DNA]</scope>
</reference>
<protein>
    <submittedName>
        <fullName evidence="1">Arsenical resistance operon trans-acting repressor ArsD</fullName>
    </submittedName>
</protein>
<dbReference type="Pfam" id="PF06953">
    <property type="entry name" value="ArsD"/>
    <property type="match status" value="1"/>
</dbReference>
<dbReference type="Proteomes" id="UP000050360">
    <property type="component" value="Unassembled WGS sequence"/>
</dbReference>
<dbReference type="GO" id="GO:0045892">
    <property type="term" value="P:negative regulation of DNA-templated transcription"/>
    <property type="evidence" value="ECO:0007669"/>
    <property type="project" value="InterPro"/>
</dbReference>
<proteinExistence type="predicted"/>
<evidence type="ECO:0000313" key="2">
    <source>
        <dbReference type="Proteomes" id="UP000050360"/>
    </source>
</evidence>
<dbReference type="GO" id="GO:0046685">
    <property type="term" value="P:response to arsenic-containing substance"/>
    <property type="evidence" value="ECO:0007669"/>
    <property type="project" value="InterPro"/>
</dbReference>
<gene>
    <name evidence="1" type="ORF">MPEBLZ_02582</name>
</gene>
<evidence type="ECO:0000313" key="1">
    <source>
        <dbReference type="EMBL" id="KPQ42838.1"/>
    </source>
</evidence>
<sequence>MAKINLVIYEGAMCCSTGVCGPEPNKELIELNEALKRLQKEFKELNAVRASISFNLDMFLKNSEISQLIQVNGPGVLPITTINGKIVAKQKYLTYAELKKEIEK</sequence>
<dbReference type="GO" id="GO:0003677">
    <property type="term" value="F:DNA binding"/>
    <property type="evidence" value="ECO:0007669"/>
    <property type="project" value="InterPro"/>
</dbReference>